<evidence type="ECO:0000313" key="10">
    <source>
        <dbReference type="EMBL" id="SVD36014.1"/>
    </source>
</evidence>
<dbReference type="GO" id="GO:0015031">
    <property type="term" value="P:protein transport"/>
    <property type="evidence" value="ECO:0007669"/>
    <property type="project" value="InterPro"/>
</dbReference>
<evidence type="ECO:0000259" key="7">
    <source>
        <dbReference type="Pfam" id="PF00254"/>
    </source>
</evidence>
<evidence type="ECO:0000256" key="1">
    <source>
        <dbReference type="ARBA" id="ARBA00000971"/>
    </source>
</evidence>
<dbReference type="InterPro" id="IPR008880">
    <property type="entry name" value="Trigger_fac_C"/>
</dbReference>
<dbReference type="Gene3D" id="1.10.3120.10">
    <property type="entry name" value="Trigger factor, C-terminal domain"/>
    <property type="match status" value="1"/>
</dbReference>
<dbReference type="InterPro" id="IPR037041">
    <property type="entry name" value="Trigger_fac_C_sf"/>
</dbReference>
<dbReference type="SUPFAM" id="SSF54534">
    <property type="entry name" value="FKBP-like"/>
    <property type="match status" value="1"/>
</dbReference>
<dbReference type="NCBIfam" id="TIGR00115">
    <property type="entry name" value="tig"/>
    <property type="match status" value="1"/>
</dbReference>
<keyword evidence="5" id="KW-0143">Chaperone</keyword>
<keyword evidence="4" id="KW-0697">Rotamase</keyword>
<dbReference type="Gene3D" id="3.10.50.40">
    <property type="match status" value="1"/>
</dbReference>
<dbReference type="InterPro" id="IPR001179">
    <property type="entry name" value="PPIase_FKBP_dom"/>
</dbReference>
<reference evidence="10" key="1">
    <citation type="submission" date="2018-05" db="EMBL/GenBank/DDBJ databases">
        <authorList>
            <person name="Lanie J.A."/>
            <person name="Ng W.-L."/>
            <person name="Kazmierczak K.M."/>
            <person name="Andrzejewski T.M."/>
            <person name="Davidsen T.M."/>
            <person name="Wayne K.J."/>
            <person name="Tettelin H."/>
            <person name="Glass J.I."/>
            <person name="Rusch D."/>
            <person name="Podicherti R."/>
            <person name="Tsui H.-C.T."/>
            <person name="Winkler M.E."/>
        </authorList>
    </citation>
    <scope>NUCLEOTIDE SEQUENCE</scope>
</reference>
<dbReference type="Pfam" id="PF00254">
    <property type="entry name" value="FKBP_C"/>
    <property type="match status" value="1"/>
</dbReference>
<name>A0A382UP18_9ZZZZ</name>
<protein>
    <recommendedName>
        <fullName evidence="3">peptidylprolyl isomerase</fullName>
        <ecNumber evidence="3">5.2.1.8</ecNumber>
    </recommendedName>
</protein>
<organism evidence="10">
    <name type="scientific">marine metagenome</name>
    <dbReference type="NCBI Taxonomy" id="408172"/>
    <lineage>
        <taxon>unclassified sequences</taxon>
        <taxon>metagenomes</taxon>
        <taxon>ecological metagenomes</taxon>
    </lineage>
</organism>
<dbReference type="SUPFAM" id="SSF109998">
    <property type="entry name" value="Triger factor/SurA peptide-binding domain-like"/>
    <property type="match status" value="1"/>
</dbReference>
<dbReference type="EC" id="5.2.1.8" evidence="3"/>
<sequence length="291" mass="32606">EFEEGGDLHFKAVVEIKPPIDLAEYKGIGVTKKPVNVGDEDIERGMASLRDRHADVERIDGAAEKGHYLMADLQTLDASGMPIIGEKQENQFLEIGAGHMGEDFDEQLIGVKAGEDRRVSSTYPDGHSDETLAGQPAHFEVSVRDVLEKKLPELDDAFAQDVGSEDLEALKSSIKEDLEQEPEREVNSQLIQSLVENNTFEVPESMIKNQVDRMMADAKRSAGDSINEEELKQLYEPMAVNQIKRFLILEEIAEREDLEVTEDEIDERLERIASGANIPVDQVRRMFLENG</sequence>
<feature type="domain" description="PPIase FKBP-type" evidence="7">
    <location>
        <begin position="79"/>
        <end position="143"/>
    </location>
</feature>
<dbReference type="EMBL" id="UINC01145716">
    <property type="protein sequence ID" value="SVD36014.1"/>
    <property type="molecule type" value="Genomic_DNA"/>
</dbReference>
<evidence type="ECO:0000259" key="9">
    <source>
        <dbReference type="Pfam" id="PF05698"/>
    </source>
</evidence>
<dbReference type="InterPro" id="IPR046357">
    <property type="entry name" value="PPIase_dom_sf"/>
</dbReference>
<evidence type="ECO:0000256" key="2">
    <source>
        <dbReference type="ARBA" id="ARBA00005464"/>
    </source>
</evidence>
<dbReference type="Pfam" id="PF05698">
    <property type="entry name" value="Trigger_C"/>
    <property type="match status" value="1"/>
</dbReference>
<evidence type="ECO:0000256" key="5">
    <source>
        <dbReference type="ARBA" id="ARBA00023186"/>
    </source>
</evidence>
<feature type="non-terminal residue" evidence="10">
    <location>
        <position position="1"/>
    </location>
</feature>
<feature type="non-terminal residue" evidence="10">
    <location>
        <position position="291"/>
    </location>
</feature>
<dbReference type="InterPro" id="IPR008881">
    <property type="entry name" value="Trigger_fac_ribosome-bd_bac"/>
</dbReference>
<accession>A0A382UP18</accession>
<dbReference type="InterPro" id="IPR027304">
    <property type="entry name" value="Trigger_fact/SurA_dom_sf"/>
</dbReference>
<dbReference type="InterPro" id="IPR005215">
    <property type="entry name" value="Trig_fac"/>
</dbReference>
<comment type="catalytic activity">
    <reaction evidence="1">
        <text>[protein]-peptidylproline (omega=180) = [protein]-peptidylproline (omega=0)</text>
        <dbReference type="Rhea" id="RHEA:16237"/>
        <dbReference type="Rhea" id="RHEA-COMP:10747"/>
        <dbReference type="Rhea" id="RHEA-COMP:10748"/>
        <dbReference type="ChEBI" id="CHEBI:83833"/>
        <dbReference type="ChEBI" id="CHEBI:83834"/>
        <dbReference type="EC" id="5.2.1.8"/>
    </reaction>
</comment>
<evidence type="ECO:0000256" key="6">
    <source>
        <dbReference type="ARBA" id="ARBA00023235"/>
    </source>
</evidence>
<feature type="domain" description="Trigger factor ribosome-binding bacterial" evidence="8">
    <location>
        <begin position="2"/>
        <end position="46"/>
    </location>
</feature>
<proteinExistence type="inferred from homology"/>
<feature type="domain" description="Trigger factor C-terminal" evidence="9">
    <location>
        <begin position="168"/>
        <end position="290"/>
    </location>
</feature>
<dbReference type="GO" id="GO:0006457">
    <property type="term" value="P:protein folding"/>
    <property type="evidence" value="ECO:0007669"/>
    <property type="project" value="InterPro"/>
</dbReference>
<dbReference type="GO" id="GO:0003755">
    <property type="term" value="F:peptidyl-prolyl cis-trans isomerase activity"/>
    <property type="evidence" value="ECO:0007669"/>
    <property type="project" value="UniProtKB-KW"/>
</dbReference>
<evidence type="ECO:0000259" key="8">
    <source>
        <dbReference type="Pfam" id="PF05697"/>
    </source>
</evidence>
<keyword evidence="6" id="KW-0413">Isomerase</keyword>
<comment type="similarity">
    <text evidence="2">Belongs to the FKBP-type PPIase family. Tig subfamily.</text>
</comment>
<dbReference type="AlphaFoldDB" id="A0A382UP18"/>
<gene>
    <name evidence="10" type="ORF">METZ01_LOCUS388868</name>
</gene>
<dbReference type="Pfam" id="PF05697">
    <property type="entry name" value="Trigger_N"/>
    <property type="match status" value="1"/>
</dbReference>
<evidence type="ECO:0000256" key="4">
    <source>
        <dbReference type="ARBA" id="ARBA00023110"/>
    </source>
</evidence>
<evidence type="ECO:0000256" key="3">
    <source>
        <dbReference type="ARBA" id="ARBA00013194"/>
    </source>
</evidence>